<dbReference type="AlphaFoldDB" id="A0A9X2Y6N2"/>
<sequence length="411" mass="44100">MVLKVAVSPDDIHGDADEGYGKVADAFRANFAAREEIGAAVAVYRDGVKVVDMWGGYRNGLTQQPWQRDTIVNMFSTTKGIAALTTAAAVSKGLFSYGDRVADLWPEFAQAGKADITVRQLLAHQAGLCALTPAPTLADVADTQRLSAMLAAQKPAWVPGTRHGYHAITLGWYQSELIRRTDPAGRTLGRFLADEIATPMGLDLHIGLTDAVSADRIALVHYWKRWETLLHMNVMPPGFLATSLNPVGLTARTVGVPSDVAPFDGAYNRPDVRAVEIPSVNGHGTAEPVARLYGDAATGGAEIGFDTDTFEALKADATPPSKGPNDKIMHIGVAYSLGFCKPISPHFSFGSSETAFGTPGFGGSFGFADPDTATGFAYVMNRQGFHLYSDPRELAIRQALFRDVMKTRPQT</sequence>
<name>A0A9X2Y6N2_9MYCO</name>
<evidence type="ECO:0000313" key="2">
    <source>
        <dbReference type="EMBL" id="MCV7168907.1"/>
    </source>
</evidence>
<dbReference type="Proteomes" id="UP001140293">
    <property type="component" value="Unassembled WGS sequence"/>
</dbReference>
<reference evidence="2" key="1">
    <citation type="submission" date="2020-07" db="EMBL/GenBank/DDBJ databases">
        <authorList>
            <person name="Pettersson B.M.F."/>
            <person name="Behra P.R.K."/>
            <person name="Ramesh M."/>
            <person name="Das S."/>
            <person name="Dasgupta S."/>
            <person name="Kirsebom L.A."/>
        </authorList>
    </citation>
    <scope>NUCLEOTIDE SEQUENCE</scope>
    <source>
        <strain evidence="2">DSM 44615</strain>
    </source>
</reference>
<dbReference type="PANTHER" id="PTHR43319">
    <property type="entry name" value="BETA-LACTAMASE-RELATED"/>
    <property type="match status" value="1"/>
</dbReference>
<comment type="caution">
    <text evidence="2">The sequence shown here is derived from an EMBL/GenBank/DDBJ whole genome shotgun (WGS) entry which is preliminary data.</text>
</comment>
<dbReference type="InterPro" id="IPR052907">
    <property type="entry name" value="Beta-lactamase/esterase"/>
</dbReference>
<dbReference type="SUPFAM" id="SSF56601">
    <property type="entry name" value="beta-lactamase/transpeptidase-like"/>
    <property type="match status" value="1"/>
</dbReference>
<proteinExistence type="predicted"/>
<dbReference type="EMBL" id="JACKSJ010000024">
    <property type="protein sequence ID" value="MCV7168907.1"/>
    <property type="molecule type" value="Genomic_DNA"/>
</dbReference>
<dbReference type="InterPro" id="IPR001466">
    <property type="entry name" value="Beta-lactam-related"/>
</dbReference>
<dbReference type="PANTHER" id="PTHR43319:SF3">
    <property type="entry name" value="BETA-LACTAMASE-RELATED DOMAIN-CONTAINING PROTEIN"/>
    <property type="match status" value="1"/>
</dbReference>
<feature type="domain" description="Beta-lactamase-related" evidence="1">
    <location>
        <begin position="28"/>
        <end position="399"/>
    </location>
</feature>
<dbReference type="Pfam" id="PF00144">
    <property type="entry name" value="Beta-lactamase"/>
    <property type="match status" value="1"/>
</dbReference>
<organism evidence="2 3">
    <name type="scientific">[Mycobacterium] manitobense</name>
    <dbReference type="NCBI Taxonomy" id="190147"/>
    <lineage>
        <taxon>Bacteria</taxon>
        <taxon>Bacillati</taxon>
        <taxon>Actinomycetota</taxon>
        <taxon>Actinomycetes</taxon>
        <taxon>Mycobacteriales</taxon>
        <taxon>Mycobacteriaceae</taxon>
        <taxon>Mycolicibacterium</taxon>
    </lineage>
</organism>
<reference evidence="2" key="2">
    <citation type="journal article" date="2022" name="BMC Genomics">
        <title>Comparative genome analysis of mycobacteria focusing on tRNA and non-coding RNA.</title>
        <authorList>
            <person name="Behra P.R.K."/>
            <person name="Pettersson B.M.F."/>
            <person name="Ramesh M."/>
            <person name="Das S."/>
            <person name="Dasgupta S."/>
            <person name="Kirsebom L.A."/>
        </authorList>
    </citation>
    <scope>NUCLEOTIDE SEQUENCE</scope>
    <source>
        <strain evidence="2">DSM 44615</strain>
    </source>
</reference>
<dbReference type="InterPro" id="IPR012338">
    <property type="entry name" value="Beta-lactam/transpept-like"/>
</dbReference>
<dbReference type="Gene3D" id="3.40.710.10">
    <property type="entry name" value="DD-peptidase/beta-lactamase superfamily"/>
    <property type="match status" value="1"/>
</dbReference>
<evidence type="ECO:0000259" key="1">
    <source>
        <dbReference type="Pfam" id="PF00144"/>
    </source>
</evidence>
<dbReference type="RefSeq" id="WP_264011098.1">
    <property type="nucleotide sequence ID" value="NZ_JACKSJ010000024.1"/>
</dbReference>
<evidence type="ECO:0000313" key="3">
    <source>
        <dbReference type="Proteomes" id="UP001140293"/>
    </source>
</evidence>
<protein>
    <submittedName>
        <fullName evidence="2">Beta-lactamase family protein</fullName>
    </submittedName>
</protein>
<accession>A0A9X2Y6N2</accession>
<gene>
    <name evidence="2" type="ORF">H7I41_03095</name>
</gene>
<keyword evidence="3" id="KW-1185">Reference proteome</keyword>